<reference evidence="2 3" key="1">
    <citation type="submission" date="2020-08" db="EMBL/GenBank/DDBJ databases">
        <title>Sequencing the genomes of 1000 actinobacteria strains.</title>
        <authorList>
            <person name="Klenk H.-P."/>
        </authorList>
    </citation>
    <scope>NUCLEOTIDE SEQUENCE [LARGE SCALE GENOMIC DNA]</scope>
    <source>
        <strain evidence="2 3">DSM 43768</strain>
    </source>
</reference>
<protein>
    <submittedName>
        <fullName evidence="2">Uncharacterized protein</fullName>
    </submittedName>
</protein>
<evidence type="ECO:0000313" key="3">
    <source>
        <dbReference type="Proteomes" id="UP000565579"/>
    </source>
</evidence>
<feature type="region of interest" description="Disordered" evidence="1">
    <location>
        <begin position="97"/>
        <end position="121"/>
    </location>
</feature>
<dbReference type="Proteomes" id="UP000565579">
    <property type="component" value="Unassembled WGS sequence"/>
</dbReference>
<dbReference type="RefSeq" id="WP_185100527.1">
    <property type="nucleotide sequence ID" value="NZ_JACHMI010000001.1"/>
</dbReference>
<gene>
    <name evidence="2" type="ORF">HD593_000516</name>
</gene>
<organism evidence="2 3">
    <name type="scientific">Nonomuraea rubra</name>
    <dbReference type="NCBI Taxonomy" id="46180"/>
    <lineage>
        <taxon>Bacteria</taxon>
        <taxon>Bacillati</taxon>
        <taxon>Actinomycetota</taxon>
        <taxon>Actinomycetes</taxon>
        <taxon>Streptosporangiales</taxon>
        <taxon>Streptosporangiaceae</taxon>
        <taxon>Nonomuraea</taxon>
    </lineage>
</organism>
<keyword evidence="3" id="KW-1185">Reference proteome</keyword>
<accession>A0A7X0NLZ6</accession>
<dbReference type="EMBL" id="JACHMI010000001">
    <property type="protein sequence ID" value="MBB6545721.1"/>
    <property type="molecule type" value="Genomic_DNA"/>
</dbReference>
<comment type="caution">
    <text evidence="2">The sequence shown here is derived from an EMBL/GenBank/DDBJ whole genome shotgun (WGS) entry which is preliminary data.</text>
</comment>
<evidence type="ECO:0000256" key="1">
    <source>
        <dbReference type="SAM" id="MobiDB-lite"/>
    </source>
</evidence>
<proteinExistence type="predicted"/>
<evidence type="ECO:0000313" key="2">
    <source>
        <dbReference type="EMBL" id="MBB6545721.1"/>
    </source>
</evidence>
<name>A0A7X0NLZ6_9ACTN</name>
<dbReference type="AlphaFoldDB" id="A0A7X0NLZ6"/>
<sequence>MTSGTPQFDPAPYEAAGIPPAEAHRWWAWRLTAEQAAAWRRAGVTDPAEATQWTTAHLTPDTVATCRAAGLTATEALLWHEYEFDLDEAITLRQHGHTPGQAYDLRRGRKPRSPDDPTAPGDAFTSLMAFAGGGDPRDRAQRFIARLGNADALVIYSYCGEDWVDDEAAAWARQNVAAPTARMWQELGLRPAEARRYIQRGLTPMAVARAWWQAGIPFEETASWAGAGLTPEEAAVQRARGVTAEQAETLRTLRDGR</sequence>